<evidence type="ECO:0000313" key="5">
    <source>
        <dbReference type="Proteomes" id="UP000462449"/>
    </source>
</evidence>
<evidence type="ECO:0000259" key="1">
    <source>
        <dbReference type="Pfam" id="PF01833"/>
    </source>
</evidence>
<keyword evidence="4" id="KW-1185">Reference proteome</keyword>
<dbReference type="Pfam" id="PF01833">
    <property type="entry name" value="TIG"/>
    <property type="match status" value="2"/>
</dbReference>
<feature type="domain" description="IPT/TIG" evidence="1">
    <location>
        <begin position="131"/>
        <end position="188"/>
    </location>
</feature>
<protein>
    <submittedName>
        <fullName evidence="2">DUF4979 domain-containing protein</fullName>
    </submittedName>
</protein>
<dbReference type="SUPFAM" id="SSF81296">
    <property type="entry name" value="E set domains"/>
    <property type="match status" value="2"/>
</dbReference>
<dbReference type="EMBL" id="QTZN02000009">
    <property type="protein sequence ID" value="MVB06520.1"/>
    <property type="molecule type" value="Genomic_DNA"/>
</dbReference>
<reference evidence="2 5" key="2">
    <citation type="submission" date="2019-12" db="EMBL/GenBank/DDBJ databases">
        <title>Draft genome sequence of Labilibaculum sp. strain 44 isolated from deep waters of Black Sea.</title>
        <authorList>
            <person name="Yadav S."/>
            <person name="Villanueva L."/>
        </authorList>
    </citation>
    <scope>NUCLEOTIDE SEQUENCE [LARGE SCALE GENOMIC DNA]</scope>
    <source>
        <strain evidence="2 5">44</strain>
    </source>
</reference>
<dbReference type="EMBL" id="WOTW01000009">
    <property type="protein sequence ID" value="MUP37315.1"/>
    <property type="molecule type" value="Genomic_DNA"/>
</dbReference>
<organism evidence="2 5">
    <name type="scientific">Labilibaculum euxinus</name>
    <dbReference type="NCBI Taxonomy" id="2686357"/>
    <lineage>
        <taxon>Bacteria</taxon>
        <taxon>Pseudomonadati</taxon>
        <taxon>Bacteroidota</taxon>
        <taxon>Bacteroidia</taxon>
        <taxon>Marinilabiliales</taxon>
        <taxon>Marinifilaceae</taxon>
        <taxon>Labilibaculum</taxon>
    </lineage>
</organism>
<accession>A0A7M4D3T6</accession>
<dbReference type="AlphaFoldDB" id="A0A7M4D3T6"/>
<reference evidence="3 4" key="1">
    <citation type="submission" date="2019-11" db="EMBL/GenBank/DDBJ databases">
        <title>Draft genome sequence of Labilibaculum sp. strain SYP isolated from Black Sea.</title>
        <authorList>
            <person name="Yadav S."/>
            <person name="Villanueva L."/>
        </authorList>
    </citation>
    <scope>NUCLEOTIDE SEQUENCE [LARGE SCALE GENOMIC DNA]</scope>
    <source>
        <strain evidence="3 4">44</strain>
    </source>
</reference>
<name>A0A7M4D3T6_9BACT</name>
<dbReference type="InterPro" id="IPR008979">
    <property type="entry name" value="Galactose-bd-like_sf"/>
</dbReference>
<dbReference type="InterPro" id="IPR014756">
    <property type="entry name" value="Ig_E-set"/>
</dbReference>
<dbReference type="Proteomes" id="UP000462449">
    <property type="component" value="Unassembled WGS sequence"/>
</dbReference>
<proteinExistence type="predicted"/>
<sequence>MKSYIKNIQFLVVFMVLAVIYSGCDKDPEIKMYTYPAPLPTGFSPASGYAGTLITIEGSDFGDYKNAVSVFFNGVESDLIVSCKDDEIVAQVPDGAISGKISLKVWTEIIDSIGSYVVIPSSEVSYLSYERGKPGDEISIIGEKFGTNLADVQIFIGDAEAVVTSVSDNEIKFTIPDASSGVLTLYVGTQVIPVSYFLIGDELLTGTLIGHSSSWGDNPATYITAAVDGDINTFVDGATKTGYVGYDVGEGKTALLTSVRYVPRASHPQRMTGGEIRGANDPTLFDAVTLYTITEEPTVEVYTEAAITTNESYRYIYYYSAEGNCNIAEIEFYGNITDAVIPEGKFMFEFDDPTAANYWVGVNSSTPTNVIEDGKLKVTFNASQFEGTNKRRADLKYVEGGIFPGDSPTGAWRYSSEYPILAYKISFTGTGAAAPVAGNIKLDRFDNKNNSYLVDFISDNVIYYDISTVITESQDLASWQLKIADITSTEETGYEVDWIRTFKNKEELQAFIGQ</sequence>
<dbReference type="OrthoDB" id="9794261at2"/>
<dbReference type="SUPFAM" id="SSF49785">
    <property type="entry name" value="Galactose-binding domain-like"/>
    <property type="match status" value="1"/>
</dbReference>
<dbReference type="InterPro" id="IPR002909">
    <property type="entry name" value="IPT_dom"/>
</dbReference>
<dbReference type="Gene3D" id="2.60.40.10">
    <property type="entry name" value="Immunoglobulins"/>
    <property type="match status" value="2"/>
</dbReference>
<gene>
    <name evidence="3" type="ORF">DWB62_005760</name>
    <name evidence="2" type="ORF">GNY23_05760</name>
</gene>
<dbReference type="CDD" id="cd00603">
    <property type="entry name" value="IPT_PCSR"/>
    <property type="match status" value="1"/>
</dbReference>
<dbReference type="InterPro" id="IPR013783">
    <property type="entry name" value="Ig-like_fold"/>
</dbReference>
<comment type="caution">
    <text evidence="2">The sequence shown here is derived from an EMBL/GenBank/DDBJ whole genome shotgun (WGS) entry which is preliminary data.</text>
</comment>
<dbReference type="Proteomes" id="UP000285951">
    <property type="component" value="Unassembled WGS sequence"/>
</dbReference>
<dbReference type="Gene3D" id="2.60.120.260">
    <property type="entry name" value="Galactose-binding domain-like"/>
    <property type="match status" value="1"/>
</dbReference>
<evidence type="ECO:0000313" key="3">
    <source>
        <dbReference type="EMBL" id="MVB06520.1"/>
    </source>
</evidence>
<dbReference type="RefSeq" id="WP_156195119.1">
    <property type="nucleotide sequence ID" value="NZ_QTZN02000009.1"/>
</dbReference>
<evidence type="ECO:0000313" key="2">
    <source>
        <dbReference type="EMBL" id="MUP37315.1"/>
    </source>
</evidence>
<evidence type="ECO:0000313" key="4">
    <source>
        <dbReference type="Proteomes" id="UP000285951"/>
    </source>
</evidence>
<feature type="domain" description="IPT/TIG" evidence="1">
    <location>
        <begin position="38"/>
        <end position="107"/>
    </location>
</feature>